<accession>A0AAX4JB98</accession>
<keyword evidence="3" id="KW-1185">Reference proteome</keyword>
<organism evidence="2 3">
    <name type="scientific">Vairimorpha necatrix</name>
    <dbReference type="NCBI Taxonomy" id="6039"/>
    <lineage>
        <taxon>Eukaryota</taxon>
        <taxon>Fungi</taxon>
        <taxon>Fungi incertae sedis</taxon>
        <taxon>Microsporidia</taxon>
        <taxon>Nosematidae</taxon>
        <taxon>Vairimorpha</taxon>
    </lineage>
</organism>
<reference evidence="2" key="1">
    <citation type="journal article" date="2024" name="BMC Genomics">
        <title>Functional annotation of a divergent genome using sequence and structure-based similarity.</title>
        <authorList>
            <person name="Svedberg D."/>
            <person name="Winiger R.R."/>
            <person name="Berg A."/>
            <person name="Sharma H."/>
            <person name="Tellgren-Roth C."/>
            <person name="Debrunner-Vossbrinck B.A."/>
            <person name="Vossbrinck C.R."/>
            <person name="Barandun J."/>
        </authorList>
    </citation>
    <scope>NUCLEOTIDE SEQUENCE</scope>
    <source>
        <strain evidence="2">Illinois isolate</strain>
    </source>
</reference>
<dbReference type="PROSITE" id="PS51257">
    <property type="entry name" value="PROKAR_LIPOPROTEIN"/>
    <property type="match status" value="1"/>
</dbReference>
<sequence>MDISKILLNVVFICSCQHLCEKLGAIIINKINNKDFKTINVNKDYVRVLITYDTDNYIRGEIKTVDEVSNEQNIRTIYVYYRFISLKQAVENFENQLMRECKNELSKYFIIIYTKSIYEKCPIYRSIVQRFEKINKERNKKRFNCDIYYEYILDDHNMWSNYYIKIIDATNRNYECDEINTYSPIINLRKHLHSVIRFNIYFDDIYYLFDVDPIDLYCDDLIKLVRIITFYDNLSDTNISKYVFDLYKFVRIPIINTSFTDFSIYCSLNMIECANEKFKIEISNGQVLFSQKEGYYYYFLEKGWSIFYSYHIINKQCFADFQECFIKVSRLIGEDDFSKEVEWFFRLIACSHNLEFLMNIIITKRHSSIKIIFAHILLDQQLITKNDLDDAVSDDKLNDKRRKKFINALLAFILNHENASTSFMMKLFLFIECETYMNENDVSEDATFDTLKKIGHNIIDREYFQGKMTLSYYLKSKNLEIDLLKTYREILKVHLMEIRTFQIDMDDYIIKLISLFTGSEKNICTNSVNMTEITKREIITRLIINENELESKNEIIRTKLEKYTNENQKKEEKKCIKEIKKINKEMQLFPKNLKYLANKLETIFKKITIPKIIKALNKIKSRAYNVRFNNIFELSEILSFENEMKQQGIKEIEYVLKNDNLIKAISALTKGSEAVQINEFKINVKERFFKDLKHKIFLNIKNKRLKYFNLYLMEYLDSIMKNDTIKKTECENKILNIKKLFSEDAICIIFEGKFGIKLVKDLIKVFAV</sequence>
<dbReference type="EMBL" id="CP142729">
    <property type="protein sequence ID" value="WUR03255.1"/>
    <property type="molecule type" value="Genomic_DNA"/>
</dbReference>
<proteinExistence type="predicted"/>
<dbReference type="AlphaFoldDB" id="A0AAX4JB98"/>
<name>A0AAX4JB98_9MICR</name>
<evidence type="ECO:0000313" key="2">
    <source>
        <dbReference type="EMBL" id="WUR03255.1"/>
    </source>
</evidence>
<dbReference type="Proteomes" id="UP001334084">
    <property type="component" value="Chromosome 4"/>
</dbReference>
<keyword evidence="1" id="KW-0175">Coiled coil</keyword>
<feature type="coiled-coil region" evidence="1">
    <location>
        <begin position="546"/>
        <end position="585"/>
    </location>
</feature>
<evidence type="ECO:0000313" key="3">
    <source>
        <dbReference type="Proteomes" id="UP001334084"/>
    </source>
</evidence>
<gene>
    <name evidence="2" type="ORF">VNE69_04083</name>
</gene>
<dbReference type="GeneID" id="90541073"/>
<dbReference type="RefSeq" id="XP_065329400.1">
    <property type="nucleotide sequence ID" value="XM_065473328.1"/>
</dbReference>
<protein>
    <submittedName>
        <fullName evidence="2">Uncharacterized protein</fullName>
    </submittedName>
</protein>
<dbReference type="KEGG" id="vnx:VNE69_04083"/>
<evidence type="ECO:0000256" key="1">
    <source>
        <dbReference type="SAM" id="Coils"/>
    </source>
</evidence>